<proteinExistence type="predicted"/>
<dbReference type="EMBL" id="NUAN01000071">
    <property type="protein sequence ID" value="PEN97759.1"/>
    <property type="molecule type" value="Genomic_DNA"/>
</dbReference>
<dbReference type="RefSeq" id="WP_016084952.1">
    <property type="nucleotide sequence ID" value="NZ_NUAN01000071.1"/>
</dbReference>
<sequence length="227" mass="26278">MAKPKAKKQEKPIKCYYCGKIIERSSEHVIKKVPLATKAGIRNYKRQLHLSCVSKYNEKLEDTDLRVQENSDWDAVYQYFRGNVLGLDSTIPLDDHTIRRLQGLRLGQFYPSGNNTRLLPRGYDFKTILVAMKVANIKIQPYLKTASFKDGKHRVNTIMRFVTDEINDVAMRLESQRKAVEKLEKDEVTETFDYISKLKEKKETEAKQVEEKTETQSNIEALFGGLL</sequence>
<reference evidence="2 3" key="1">
    <citation type="submission" date="2017-09" db="EMBL/GenBank/DDBJ databases">
        <title>Large-scale bioinformatics analysis of Bacillus genomes uncovers conserved roles of natural products in bacterial physiology.</title>
        <authorList>
            <consortium name="Agbiome Team Llc"/>
            <person name="Bleich R.M."/>
            <person name="Kirk G.J."/>
            <person name="Santa Maria K.C."/>
            <person name="Allen S.E."/>
            <person name="Farag S."/>
            <person name="Shank E.A."/>
            <person name="Bowers A."/>
        </authorList>
    </citation>
    <scope>NUCLEOTIDE SEQUENCE [LARGE SCALE GENOMIC DNA]</scope>
    <source>
        <strain evidence="2 3">AFS027647</strain>
    </source>
</reference>
<name>A0A9X6UBW0_BACCE</name>
<evidence type="ECO:0000313" key="2">
    <source>
        <dbReference type="EMBL" id="PEN97759.1"/>
    </source>
</evidence>
<gene>
    <name evidence="2" type="ORF">CN553_11950</name>
</gene>
<dbReference type="AlphaFoldDB" id="A0A9X6UBW0"/>
<evidence type="ECO:0000313" key="3">
    <source>
        <dbReference type="Proteomes" id="UP000220691"/>
    </source>
</evidence>
<dbReference type="Proteomes" id="UP000220691">
    <property type="component" value="Unassembled WGS sequence"/>
</dbReference>
<feature type="coiled-coil region" evidence="1">
    <location>
        <begin position="166"/>
        <end position="215"/>
    </location>
</feature>
<accession>A0A9X6UBW0</accession>
<evidence type="ECO:0000256" key="1">
    <source>
        <dbReference type="SAM" id="Coils"/>
    </source>
</evidence>
<organism evidence="2 3">
    <name type="scientific">Bacillus cereus</name>
    <dbReference type="NCBI Taxonomy" id="1396"/>
    <lineage>
        <taxon>Bacteria</taxon>
        <taxon>Bacillati</taxon>
        <taxon>Bacillota</taxon>
        <taxon>Bacilli</taxon>
        <taxon>Bacillales</taxon>
        <taxon>Bacillaceae</taxon>
        <taxon>Bacillus</taxon>
        <taxon>Bacillus cereus group</taxon>
    </lineage>
</organism>
<protein>
    <submittedName>
        <fullName evidence="2">Uncharacterized protein</fullName>
    </submittedName>
</protein>
<comment type="caution">
    <text evidence="2">The sequence shown here is derived from an EMBL/GenBank/DDBJ whole genome shotgun (WGS) entry which is preliminary data.</text>
</comment>
<keyword evidence="1" id="KW-0175">Coiled coil</keyword>